<dbReference type="PANTHER" id="PTHR33919:SF11">
    <property type="entry name" value="EXPRESSED PROTEIN"/>
    <property type="match status" value="1"/>
</dbReference>
<feature type="transmembrane region" description="Helical" evidence="1">
    <location>
        <begin position="57"/>
        <end position="76"/>
    </location>
</feature>
<accession>A0A7J0GM89</accession>
<reference evidence="2 3" key="1">
    <citation type="submission" date="2019-07" db="EMBL/GenBank/DDBJ databases">
        <title>De Novo Assembly of kiwifruit Actinidia rufa.</title>
        <authorList>
            <person name="Sugita-Konishi S."/>
            <person name="Sato K."/>
            <person name="Mori E."/>
            <person name="Abe Y."/>
            <person name="Kisaki G."/>
            <person name="Hamano K."/>
            <person name="Suezawa K."/>
            <person name="Otani M."/>
            <person name="Fukuda T."/>
            <person name="Manabe T."/>
            <person name="Gomi K."/>
            <person name="Tabuchi M."/>
            <person name="Akimitsu K."/>
            <person name="Kataoka I."/>
        </authorList>
    </citation>
    <scope>NUCLEOTIDE SEQUENCE [LARGE SCALE GENOMIC DNA]</scope>
    <source>
        <strain evidence="3">cv. Fuchu</strain>
    </source>
</reference>
<gene>
    <name evidence="2" type="ORF">Acr_23g0002850</name>
</gene>
<dbReference type="AlphaFoldDB" id="A0A7J0GM89"/>
<organism evidence="2 3">
    <name type="scientific">Actinidia rufa</name>
    <dbReference type="NCBI Taxonomy" id="165716"/>
    <lineage>
        <taxon>Eukaryota</taxon>
        <taxon>Viridiplantae</taxon>
        <taxon>Streptophyta</taxon>
        <taxon>Embryophyta</taxon>
        <taxon>Tracheophyta</taxon>
        <taxon>Spermatophyta</taxon>
        <taxon>Magnoliopsida</taxon>
        <taxon>eudicotyledons</taxon>
        <taxon>Gunneridae</taxon>
        <taxon>Pentapetalae</taxon>
        <taxon>asterids</taxon>
        <taxon>Ericales</taxon>
        <taxon>Actinidiaceae</taxon>
        <taxon>Actinidia</taxon>
    </lineage>
</organism>
<evidence type="ECO:0008006" key="4">
    <source>
        <dbReference type="Google" id="ProtNLM"/>
    </source>
</evidence>
<keyword evidence="1" id="KW-0472">Membrane</keyword>
<dbReference type="Proteomes" id="UP000585474">
    <property type="component" value="Unassembled WGS sequence"/>
</dbReference>
<proteinExistence type="predicted"/>
<keyword evidence="1" id="KW-1133">Transmembrane helix</keyword>
<comment type="caution">
    <text evidence="2">The sequence shown here is derived from an EMBL/GenBank/DDBJ whole genome shotgun (WGS) entry which is preliminary data.</text>
</comment>
<dbReference type="PANTHER" id="PTHR33919">
    <property type="entry name" value="OS09G0127700 PROTEIN"/>
    <property type="match status" value="1"/>
</dbReference>
<evidence type="ECO:0000313" key="2">
    <source>
        <dbReference type="EMBL" id="GFZ11900.1"/>
    </source>
</evidence>
<keyword evidence="1" id="KW-0812">Transmembrane</keyword>
<dbReference type="OrthoDB" id="2013913at2759"/>
<keyword evidence="3" id="KW-1185">Reference proteome</keyword>
<evidence type="ECO:0000256" key="1">
    <source>
        <dbReference type="SAM" id="Phobius"/>
    </source>
</evidence>
<sequence length="162" mass="17744">MVFRTPSYLKSVVSRLGGKSSNTFATLTAPKAKAYAPALELGPRQDVTKPQPVTGDFVPVFVAVGMMVMSATLGLYTGLHQLSRAPNVFVRKSRRETVAEVVEPDHVVEDADKFIKKSFFRKVAHILAPPDPLVPIHQPCEILTRPPRAETLKSVGVDPKIK</sequence>
<evidence type="ECO:0000313" key="3">
    <source>
        <dbReference type="Proteomes" id="UP000585474"/>
    </source>
</evidence>
<dbReference type="EMBL" id="BJWL01000023">
    <property type="protein sequence ID" value="GFZ11900.1"/>
    <property type="molecule type" value="Genomic_DNA"/>
</dbReference>
<protein>
    <recommendedName>
        <fullName evidence="4">NFU1 iron-sulfur cluster protein</fullName>
    </recommendedName>
</protein>
<name>A0A7J0GM89_9ERIC</name>